<protein>
    <recommendedName>
        <fullName evidence="2">Helix-turn-helix domain-containing protein</fullName>
    </recommendedName>
</protein>
<evidence type="ECO:0000256" key="1">
    <source>
        <dbReference type="SAM" id="MobiDB-lite"/>
    </source>
</evidence>
<organism evidence="3 4">
    <name type="scientific">Dactylosporangium maewongense</name>
    <dbReference type="NCBI Taxonomy" id="634393"/>
    <lineage>
        <taxon>Bacteria</taxon>
        <taxon>Bacillati</taxon>
        <taxon>Actinomycetota</taxon>
        <taxon>Actinomycetes</taxon>
        <taxon>Micromonosporales</taxon>
        <taxon>Micromonosporaceae</taxon>
        <taxon>Dactylosporangium</taxon>
    </lineage>
</organism>
<feature type="region of interest" description="Disordered" evidence="1">
    <location>
        <begin position="1"/>
        <end position="20"/>
    </location>
</feature>
<evidence type="ECO:0000313" key="3">
    <source>
        <dbReference type="EMBL" id="GAA1546825.1"/>
    </source>
</evidence>
<dbReference type="Proteomes" id="UP001501470">
    <property type="component" value="Unassembled WGS sequence"/>
</dbReference>
<gene>
    <name evidence="3" type="ORF">GCM10009827_078790</name>
</gene>
<comment type="caution">
    <text evidence="3">The sequence shown here is derived from an EMBL/GenBank/DDBJ whole genome shotgun (WGS) entry which is preliminary data.</text>
</comment>
<dbReference type="EMBL" id="BAAAQD010000019">
    <property type="protein sequence ID" value="GAA1546825.1"/>
    <property type="molecule type" value="Genomic_DNA"/>
</dbReference>
<evidence type="ECO:0000313" key="4">
    <source>
        <dbReference type="Proteomes" id="UP001501470"/>
    </source>
</evidence>
<dbReference type="InterPro" id="IPR041657">
    <property type="entry name" value="HTH_17"/>
</dbReference>
<sequence length="92" mass="10255">MRSARSSTAPQNDTGKADHQMTAQLLTIEDAAIRMGMSARYVRRLVAERRIAFHRLGRAVRLRPVDVDAFVSENRVEPMTASSVWSGLRSVA</sequence>
<reference evidence="3 4" key="1">
    <citation type="journal article" date="2019" name="Int. J. Syst. Evol. Microbiol.">
        <title>The Global Catalogue of Microorganisms (GCM) 10K type strain sequencing project: providing services to taxonomists for standard genome sequencing and annotation.</title>
        <authorList>
            <consortium name="The Broad Institute Genomics Platform"/>
            <consortium name="The Broad Institute Genome Sequencing Center for Infectious Disease"/>
            <person name="Wu L."/>
            <person name="Ma J."/>
        </authorList>
    </citation>
    <scope>NUCLEOTIDE SEQUENCE [LARGE SCALE GENOMIC DNA]</scope>
    <source>
        <strain evidence="3 4">JCM 15933</strain>
    </source>
</reference>
<feature type="domain" description="Helix-turn-helix" evidence="2">
    <location>
        <begin position="25"/>
        <end position="75"/>
    </location>
</feature>
<keyword evidence="4" id="KW-1185">Reference proteome</keyword>
<evidence type="ECO:0000259" key="2">
    <source>
        <dbReference type="Pfam" id="PF12728"/>
    </source>
</evidence>
<accession>A0ABN2BUK4</accession>
<proteinExistence type="predicted"/>
<dbReference type="NCBIfam" id="TIGR01764">
    <property type="entry name" value="excise"/>
    <property type="match status" value="1"/>
</dbReference>
<name>A0ABN2BUK4_9ACTN</name>
<feature type="compositionally biased region" description="Polar residues" evidence="1">
    <location>
        <begin position="1"/>
        <end position="14"/>
    </location>
</feature>
<dbReference type="Pfam" id="PF12728">
    <property type="entry name" value="HTH_17"/>
    <property type="match status" value="1"/>
</dbReference>
<dbReference type="InterPro" id="IPR010093">
    <property type="entry name" value="SinI_DNA-bd"/>
</dbReference>